<keyword evidence="2" id="KW-1185">Reference proteome</keyword>
<comment type="caution">
    <text evidence="1">The sequence shown here is derived from an EMBL/GenBank/DDBJ whole genome shotgun (WGS) entry which is preliminary data.</text>
</comment>
<dbReference type="EMBL" id="JBHUIP010000001">
    <property type="protein sequence ID" value="MFD2261262.1"/>
    <property type="molecule type" value="Genomic_DNA"/>
</dbReference>
<organism evidence="1 2">
    <name type="scientific">Lacibacterium aquatile</name>
    <dbReference type="NCBI Taxonomy" id="1168082"/>
    <lineage>
        <taxon>Bacteria</taxon>
        <taxon>Pseudomonadati</taxon>
        <taxon>Pseudomonadota</taxon>
        <taxon>Alphaproteobacteria</taxon>
        <taxon>Rhodospirillales</taxon>
        <taxon>Rhodospirillaceae</taxon>
    </lineage>
</organism>
<evidence type="ECO:0000313" key="1">
    <source>
        <dbReference type="EMBL" id="MFD2261262.1"/>
    </source>
</evidence>
<gene>
    <name evidence="1" type="ORF">ACFSM5_00060</name>
</gene>
<protein>
    <submittedName>
        <fullName evidence="1">DUF1398 domain-containing protein</fullName>
    </submittedName>
</protein>
<dbReference type="Pfam" id="PF07166">
    <property type="entry name" value="DUF1398"/>
    <property type="match status" value="1"/>
</dbReference>
<proteinExistence type="predicted"/>
<dbReference type="InterPro" id="IPR036696">
    <property type="entry name" value="YdfO-like_sf"/>
</dbReference>
<dbReference type="SUPFAM" id="SSF160419">
    <property type="entry name" value="YdfO-like"/>
    <property type="match status" value="1"/>
</dbReference>
<reference evidence="2" key="1">
    <citation type="journal article" date="2019" name="Int. J. Syst. Evol. Microbiol.">
        <title>The Global Catalogue of Microorganisms (GCM) 10K type strain sequencing project: providing services to taxonomists for standard genome sequencing and annotation.</title>
        <authorList>
            <consortium name="The Broad Institute Genomics Platform"/>
            <consortium name="The Broad Institute Genome Sequencing Center for Infectious Disease"/>
            <person name="Wu L."/>
            <person name="Ma J."/>
        </authorList>
    </citation>
    <scope>NUCLEOTIDE SEQUENCE [LARGE SCALE GENOMIC DNA]</scope>
    <source>
        <strain evidence="2">CGMCC 1.19062</strain>
    </source>
</reference>
<dbReference type="RefSeq" id="WP_379873792.1">
    <property type="nucleotide sequence ID" value="NZ_JBHUIP010000001.1"/>
</dbReference>
<dbReference type="Proteomes" id="UP001597295">
    <property type="component" value="Unassembled WGS sequence"/>
</dbReference>
<accession>A0ABW5DJG4</accession>
<dbReference type="InterPro" id="IPR009833">
    <property type="entry name" value="DUF1398"/>
</dbReference>
<sequence length="135" mass="14564">MDAQLIVLARKCLEGSENNSMTFPQIIADLMTAGFESYWIDFRKATATYYLPNGQSVDLPTHGSESPIAPALDASALERAIGEAQRLVPGYTYKGFCVKAKAAGCAGYLVSFSGRRAVYFGRDGVVHTELFPSAS</sequence>
<name>A0ABW5DJG4_9PROT</name>
<evidence type="ECO:0000313" key="2">
    <source>
        <dbReference type="Proteomes" id="UP001597295"/>
    </source>
</evidence>